<keyword evidence="2" id="KW-1185">Reference proteome</keyword>
<evidence type="ECO:0000313" key="2">
    <source>
        <dbReference type="Proteomes" id="UP001589568"/>
    </source>
</evidence>
<proteinExistence type="predicted"/>
<dbReference type="Proteomes" id="UP001589568">
    <property type="component" value="Unassembled WGS sequence"/>
</dbReference>
<reference evidence="1 2" key="1">
    <citation type="submission" date="2024-09" db="EMBL/GenBank/DDBJ databases">
        <authorList>
            <person name="Sun Q."/>
            <person name="Mori K."/>
        </authorList>
    </citation>
    <scope>NUCLEOTIDE SEQUENCE [LARGE SCALE GENOMIC DNA]</scope>
    <source>
        <strain evidence="1 2">JCM 3324</strain>
    </source>
</reference>
<protein>
    <submittedName>
        <fullName evidence="1">Uncharacterized protein</fullName>
    </submittedName>
</protein>
<accession>A0ABV5NS41</accession>
<evidence type="ECO:0000313" key="1">
    <source>
        <dbReference type="EMBL" id="MFB9473148.1"/>
    </source>
</evidence>
<dbReference type="EMBL" id="JBHMCF010000029">
    <property type="protein sequence ID" value="MFB9473148.1"/>
    <property type="molecule type" value="Genomic_DNA"/>
</dbReference>
<sequence length="44" mass="4683">MSEAEEMARDLVVTMLDVSARVAGFDVVVADADVSTEPRGVTSR</sequence>
<comment type="caution">
    <text evidence="1">The sequence shown here is derived from an EMBL/GenBank/DDBJ whole genome shotgun (WGS) entry which is preliminary data.</text>
</comment>
<dbReference type="RefSeq" id="WP_345387693.1">
    <property type="nucleotide sequence ID" value="NZ_BAAAXS010000001.1"/>
</dbReference>
<name>A0ABV5NS41_9ACTN</name>
<gene>
    <name evidence="1" type="ORF">ACFFR3_26920</name>
</gene>
<organism evidence="1 2">
    <name type="scientific">Nonomuraea salmonea</name>
    <dbReference type="NCBI Taxonomy" id="46181"/>
    <lineage>
        <taxon>Bacteria</taxon>
        <taxon>Bacillati</taxon>
        <taxon>Actinomycetota</taxon>
        <taxon>Actinomycetes</taxon>
        <taxon>Streptosporangiales</taxon>
        <taxon>Streptosporangiaceae</taxon>
        <taxon>Nonomuraea</taxon>
    </lineage>
</organism>